<evidence type="ECO:0000313" key="1">
    <source>
        <dbReference type="EMBL" id="MBO0350306.1"/>
    </source>
</evidence>
<dbReference type="Proteomes" id="UP000664844">
    <property type="component" value="Unassembled WGS sequence"/>
</dbReference>
<dbReference type="EMBL" id="JAFLQW010000383">
    <property type="protein sequence ID" value="MBO0350306.1"/>
    <property type="molecule type" value="Genomic_DNA"/>
</dbReference>
<accession>A0ABS3FUK2</accession>
<keyword evidence="1" id="KW-0067">ATP-binding</keyword>
<dbReference type="Gene3D" id="3.40.50.300">
    <property type="entry name" value="P-loop containing nucleotide triphosphate hydrolases"/>
    <property type="match status" value="1"/>
</dbReference>
<keyword evidence="2" id="KW-1185">Reference proteome</keyword>
<dbReference type="GO" id="GO:0005524">
    <property type="term" value="F:ATP binding"/>
    <property type="evidence" value="ECO:0007669"/>
    <property type="project" value="UniProtKB-KW"/>
</dbReference>
<dbReference type="RefSeq" id="WP_207088793.1">
    <property type="nucleotide sequence ID" value="NZ_JAFLQW010000383.1"/>
</dbReference>
<name>A0ABS3FUK2_9CYAN</name>
<organism evidence="1 2">
    <name type="scientific">Phormidium pseudopriestleyi FRX01</name>
    <dbReference type="NCBI Taxonomy" id="1759528"/>
    <lineage>
        <taxon>Bacteria</taxon>
        <taxon>Bacillati</taxon>
        <taxon>Cyanobacteriota</taxon>
        <taxon>Cyanophyceae</taxon>
        <taxon>Oscillatoriophycideae</taxon>
        <taxon>Oscillatoriales</taxon>
        <taxon>Oscillatoriaceae</taxon>
        <taxon>Phormidium</taxon>
    </lineage>
</organism>
<keyword evidence="1" id="KW-0547">Nucleotide-binding</keyword>
<dbReference type="SUPFAM" id="SSF52540">
    <property type="entry name" value="P-loop containing nucleoside triphosphate hydrolases"/>
    <property type="match status" value="1"/>
</dbReference>
<protein>
    <submittedName>
        <fullName evidence="1">ATP-binding protein</fullName>
    </submittedName>
</protein>
<comment type="caution">
    <text evidence="1">The sequence shown here is derived from an EMBL/GenBank/DDBJ whole genome shotgun (WGS) entry which is preliminary data.</text>
</comment>
<reference evidence="1 2" key="1">
    <citation type="submission" date="2021-03" db="EMBL/GenBank/DDBJ databases">
        <title>Metabolic Capacity of the Antarctic Cyanobacterium Phormidium pseudopriestleyi that Sustains Oxygenic Photosynthesis in the Presence of Hydrogen Sulfide.</title>
        <authorList>
            <person name="Lumian J.E."/>
            <person name="Jungblut A.D."/>
            <person name="Dillon M.L."/>
            <person name="Hawes I."/>
            <person name="Doran P.T."/>
            <person name="Mackey T.J."/>
            <person name="Dick G.J."/>
            <person name="Grettenberger C.L."/>
            <person name="Sumner D.Y."/>
        </authorList>
    </citation>
    <scope>NUCLEOTIDE SEQUENCE [LARGE SCALE GENOMIC DNA]</scope>
    <source>
        <strain evidence="1 2">FRX01</strain>
    </source>
</reference>
<dbReference type="InterPro" id="IPR027417">
    <property type="entry name" value="P-loop_NTPase"/>
</dbReference>
<proteinExistence type="predicted"/>
<gene>
    <name evidence="1" type="ORF">J0895_14565</name>
</gene>
<evidence type="ECO:0000313" key="2">
    <source>
        <dbReference type="Proteomes" id="UP000664844"/>
    </source>
</evidence>
<sequence length="459" mass="52057">MEINLRKFYQACNPSKTLSIGNPEDRPYYIDFSGVRGGKIIEELGRTITRLSPDIPTCQLFTGHIGCGKSTELLRLKSQLEEAEFHVVYFESSRDLEMADVDISDILLAIARQVTENLAVSGIPLTSSYFTKLFKEITEVWQAPIDIDPTADLAISIAQITSQAKESPKLRTQLRQYLEPRTSGILQSINEDILTAATQELQRRDKRGLVVIVDNLDRVDNRPLPSGRSQTEYLFVDRGEQLRKLKCHLVYTIPLSLMFSHESESLKSRLGAGVAPKVLPMVPVRSRDGEDFIEGLELLRQMVLARAFPELTPSERLDFITQVFDSAETLDRLCRISGGHVRNLLGLIYRCLQQEDPPFGRETIETVISERRNDLILAIAPTDWELLNQVHETKNVRGEAAYQHLLRSMFVFEYRDRDSGRWFDINPILAEAQSKKEALSSSFTLPKIPSRVPKTHDDG</sequence>